<dbReference type="Gene3D" id="2.160.10.10">
    <property type="entry name" value="Hexapeptide repeat proteins"/>
    <property type="match status" value="1"/>
</dbReference>
<dbReference type="EMBL" id="JAAVXB010000002">
    <property type="protein sequence ID" value="NKF21410.1"/>
    <property type="molecule type" value="Genomic_DNA"/>
</dbReference>
<proteinExistence type="inferred from homology"/>
<dbReference type="PANTHER" id="PTHR43300">
    <property type="entry name" value="ACETYLTRANSFERASE"/>
    <property type="match status" value="1"/>
</dbReference>
<evidence type="ECO:0000256" key="2">
    <source>
        <dbReference type="SAM" id="MobiDB-lite"/>
    </source>
</evidence>
<keyword evidence="4" id="KW-1185">Reference proteome</keyword>
<dbReference type="Proteomes" id="UP000653472">
    <property type="component" value="Unassembled WGS sequence"/>
</dbReference>
<sequence length="288" mass="31221">MPTIRNKKQERGMGNETVGTAANVTNAMLDLKAHGLIADARASVIGAFTYFNSAGVTSAYRAHFGRYAQIAESVIVGAPEHPLDWFSTHPIAFTRPAYMPNLYQLPDFARMAPDAQPGPSYVDTVPSDTIIEHEAYLCAGVIVRRGVTVGAGAVVGAGSVVTKDVPPYAIVAGSPARVIRMRFSDAIIARFLKLQWWRYDLAPFKNQIDFRAVEAALDFLEARAADGQLQPLIPDSYCVTRSADNFAIKKLPQPLFFHHPLPPPPHGHERPNLSKAAAPRSGLHAGLG</sequence>
<comment type="caution">
    <text evidence="3">The sequence shown here is derived from an EMBL/GenBank/DDBJ whole genome shotgun (WGS) entry which is preliminary data.</text>
</comment>
<name>A0A970B5C8_9GAMM</name>
<gene>
    <name evidence="3" type="ORF">G7Y82_03700</name>
</gene>
<comment type="similarity">
    <text evidence="1">Belongs to the transferase hexapeptide repeat family.</text>
</comment>
<feature type="region of interest" description="Disordered" evidence="2">
    <location>
        <begin position="260"/>
        <end position="288"/>
    </location>
</feature>
<dbReference type="InterPro" id="IPR011004">
    <property type="entry name" value="Trimer_LpxA-like_sf"/>
</dbReference>
<protein>
    <submittedName>
        <fullName evidence="3">Antibiotic acetyltransferase</fullName>
    </submittedName>
</protein>
<dbReference type="PANTHER" id="PTHR43300:SF11">
    <property type="entry name" value="ACETYLTRANSFERASE RV3034C-RELATED"/>
    <property type="match status" value="1"/>
</dbReference>
<reference evidence="3" key="1">
    <citation type="submission" date="2020-03" db="EMBL/GenBank/DDBJ databases">
        <title>Solimonas marina sp. nov., isolated from deep seawater of the Pacific Ocean.</title>
        <authorList>
            <person name="Liu X."/>
            <person name="Lai Q."/>
            <person name="Sun F."/>
            <person name="Gai Y."/>
            <person name="Li G."/>
            <person name="Shao Z."/>
        </authorList>
    </citation>
    <scope>NUCLEOTIDE SEQUENCE</scope>
    <source>
        <strain evidence="3">C16B3</strain>
    </source>
</reference>
<dbReference type="AlphaFoldDB" id="A0A970B5C8"/>
<accession>A0A970B5C8</accession>
<evidence type="ECO:0000313" key="4">
    <source>
        <dbReference type="Proteomes" id="UP000653472"/>
    </source>
</evidence>
<evidence type="ECO:0000313" key="3">
    <source>
        <dbReference type="EMBL" id="NKF21410.1"/>
    </source>
</evidence>
<evidence type="ECO:0000256" key="1">
    <source>
        <dbReference type="ARBA" id="ARBA00007274"/>
    </source>
</evidence>
<dbReference type="InterPro" id="IPR050179">
    <property type="entry name" value="Trans_hexapeptide_repeat"/>
</dbReference>
<dbReference type="SUPFAM" id="SSF51161">
    <property type="entry name" value="Trimeric LpxA-like enzymes"/>
    <property type="match status" value="1"/>
</dbReference>
<organism evidence="3 4">
    <name type="scientific">Solimonas marina</name>
    <dbReference type="NCBI Taxonomy" id="2714601"/>
    <lineage>
        <taxon>Bacteria</taxon>
        <taxon>Pseudomonadati</taxon>
        <taxon>Pseudomonadota</taxon>
        <taxon>Gammaproteobacteria</taxon>
        <taxon>Nevskiales</taxon>
        <taxon>Nevskiaceae</taxon>
        <taxon>Solimonas</taxon>
    </lineage>
</organism>